<evidence type="ECO:0000313" key="5">
    <source>
        <dbReference type="EMBL" id="TCK71150.1"/>
    </source>
</evidence>
<dbReference type="Proteomes" id="UP000295496">
    <property type="component" value="Unassembled WGS sequence"/>
</dbReference>
<keyword evidence="2" id="KW-0238">DNA-binding</keyword>
<evidence type="ECO:0000259" key="4">
    <source>
        <dbReference type="PROSITE" id="PS01124"/>
    </source>
</evidence>
<dbReference type="PANTHER" id="PTHR43436">
    <property type="entry name" value="ARAC-FAMILY TRANSCRIPTIONAL REGULATOR"/>
    <property type="match status" value="1"/>
</dbReference>
<dbReference type="InterPro" id="IPR009057">
    <property type="entry name" value="Homeodomain-like_sf"/>
</dbReference>
<proteinExistence type="predicted"/>
<dbReference type="InterPro" id="IPR009594">
    <property type="entry name" value="Tscrpt_reg_HTH_AraC_N"/>
</dbReference>
<accession>A0A4R1L2G4</accession>
<dbReference type="PRINTS" id="PR00032">
    <property type="entry name" value="HTHARAC"/>
</dbReference>
<dbReference type="PROSITE" id="PS01124">
    <property type="entry name" value="HTH_ARAC_FAMILY_2"/>
    <property type="match status" value="1"/>
</dbReference>
<protein>
    <submittedName>
        <fullName evidence="5">Helix-turn-helix protein</fullName>
    </submittedName>
</protein>
<keyword evidence="6" id="KW-1185">Reference proteome</keyword>
<dbReference type="GO" id="GO:0043565">
    <property type="term" value="F:sequence-specific DNA binding"/>
    <property type="evidence" value="ECO:0007669"/>
    <property type="project" value="InterPro"/>
</dbReference>
<evidence type="ECO:0000313" key="6">
    <source>
        <dbReference type="Proteomes" id="UP000295496"/>
    </source>
</evidence>
<sequence length="291" mass="33312">MISAQITQALLAICPKNSIWQTPIDGLFLHHLDSPQMMNGFRQQPSLCMMLMGERQLCIGNECCRFNQDNMSLCPVNTPVTMTVDHATPNKPYFALSLQFDLVMVARIASQLNLHNPINNSIQPQDFLTLFNPNQELINALERLLTLLYAPNFEQKITILAPLYLQEIYYYLLTSPQGDKLCELCRQGSHAERISKATAWLNQHFSEPLDIAQLASLCGMSISGFYQHFRHITQQSPLQYQKNLRLTEAQHQIQQHSAPISQIAYNVGYESPSQFSREYKRYFGRAPSEEI</sequence>
<dbReference type="PROSITE" id="PS00041">
    <property type="entry name" value="HTH_ARAC_FAMILY_1"/>
    <property type="match status" value="1"/>
</dbReference>
<reference evidence="5 6" key="1">
    <citation type="submission" date="2019-03" db="EMBL/GenBank/DDBJ databases">
        <title>Genomic Encyclopedia of Type Strains, Phase IV (KMG-IV): sequencing the most valuable type-strain genomes for metagenomic binning, comparative biology and taxonomic classification.</title>
        <authorList>
            <person name="Goeker M."/>
        </authorList>
    </citation>
    <scope>NUCLEOTIDE SEQUENCE [LARGE SCALE GENOMIC DNA]</scope>
    <source>
        <strain evidence="5 6">DSM 10053</strain>
    </source>
</reference>
<dbReference type="Pfam" id="PF12833">
    <property type="entry name" value="HTH_18"/>
    <property type="match status" value="1"/>
</dbReference>
<dbReference type="AlphaFoldDB" id="A0A4R1L2G4"/>
<dbReference type="RefSeq" id="WP_132299675.1">
    <property type="nucleotide sequence ID" value="NZ_CP170642.1"/>
</dbReference>
<organism evidence="5 6">
    <name type="scientific">Lonepinella koalarum</name>
    <dbReference type="NCBI Taxonomy" id="53417"/>
    <lineage>
        <taxon>Bacteria</taxon>
        <taxon>Pseudomonadati</taxon>
        <taxon>Pseudomonadota</taxon>
        <taxon>Gammaproteobacteria</taxon>
        <taxon>Pasteurellales</taxon>
        <taxon>Pasteurellaceae</taxon>
        <taxon>Lonepinella</taxon>
    </lineage>
</organism>
<name>A0A4R1L2G4_9PAST</name>
<evidence type="ECO:0000256" key="2">
    <source>
        <dbReference type="ARBA" id="ARBA00023125"/>
    </source>
</evidence>
<dbReference type="SUPFAM" id="SSF46689">
    <property type="entry name" value="Homeodomain-like"/>
    <property type="match status" value="2"/>
</dbReference>
<dbReference type="PANTHER" id="PTHR43436:SF1">
    <property type="entry name" value="TRANSCRIPTIONAL REGULATORY PROTEIN"/>
    <property type="match status" value="1"/>
</dbReference>
<dbReference type="InterPro" id="IPR018062">
    <property type="entry name" value="HTH_AraC-typ_CS"/>
</dbReference>
<keyword evidence="3" id="KW-0804">Transcription</keyword>
<evidence type="ECO:0000256" key="1">
    <source>
        <dbReference type="ARBA" id="ARBA00023015"/>
    </source>
</evidence>
<dbReference type="GO" id="GO:0003700">
    <property type="term" value="F:DNA-binding transcription factor activity"/>
    <property type="evidence" value="ECO:0007669"/>
    <property type="project" value="InterPro"/>
</dbReference>
<dbReference type="InterPro" id="IPR020449">
    <property type="entry name" value="Tscrpt_reg_AraC-type_HTH"/>
</dbReference>
<dbReference type="EMBL" id="SMGJ01000001">
    <property type="protein sequence ID" value="TCK71150.1"/>
    <property type="molecule type" value="Genomic_DNA"/>
</dbReference>
<comment type="caution">
    <text evidence="5">The sequence shown here is derived from an EMBL/GenBank/DDBJ whole genome shotgun (WGS) entry which is preliminary data.</text>
</comment>
<evidence type="ECO:0000256" key="3">
    <source>
        <dbReference type="ARBA" id="ARBA00023163"/>
    </source>
</evidence>
<dbReference type="Pfam" id="PF06719">
    <property type="entry name" value="AraC_N"/>
    <property type="match status" value="1"/>
</dbReference>
<gene>
    <name evidence="5" type="ORF">EV692_0208</name>
</gene>
<dbReference type="InterPro" id="IPR018060">
    <property type="entry name" value="HTH_AraC"/>
</dbReference>
<keyword evidence="1" id="KW-0805">Transcription regulation</keyword>
<dbReference type="Gene3D" id="1.10.10.60">
    <property type="entry name" value="Homeodomain-like"/>
    <property type="match status" value="2"/>
</dbReference>
<feature type="domain" description="HTH araC/xylS-type" evidence="4">
    <location>
        <begin position="195"/>
        <end position="291"/>
    </location>
</feature>
<dbReference type="SMART" id="SM00342">
    <property type="entry name" value="HTH_ARAC"/>
    <property type="match status" value="1"/>
</dbReference>
<dbReference type="OrthoDB" id="34150at2"/>